<evidence type="ECO:0000313" key="2">
    <source>
        <dbReference type="EMBL" id="MDX9679411.1"/>
    </source>
</evidence>
<comment type="caution">
    <text evidence="2">The sequence shown here is derived from an EMBL/GenBank/DDBJ whole genome shotgun (WGS) entry which is preliminary data.</text>
</comment>
<proteinExistence type="predicted"/>
<evidence type="ECO:0000256" key="1">
    <source>
        <dbReference type="SAM" id="MobiDB-lite"/>
    </source>
</evidence>
<dbReference type="RefSeq" id="WP_320337537.1">
    <property type="nucleotide sequence ID" value="NZ_JASFAG010000005.1"/>
</dbReference>
<dbReference type="EMBL" id="JASFAG010000005">
    <property type="protein sequence ID" value="MDX9679411.1"/>
    <property type="molecule type" value="Genomic_DNA"/>
</dbReference>
<keyword evidence="3" id="KW-1185">Reference proteome</keyword>
<feature type="compositionally biased region" description="Polar residues" evidence="1">
    <location>
        <begin position="45"/>
        <end position="54"/>
    </location>
</feature>
<accession>A0ABU5BRQ1</accession>
<name>A0ABU5BRQ1_9PSED</name>
<reference evidence="2 3" key="1">
    <citation type="submission" date="2023-05" db="EMBL/GenBank/DDBJ databases">
        <title>Siderophore-mediated competition between Bacillus subtilis and Pseudomonas marginalis.</title>
        <authorList>
            <person name="Lyng M."/>
            <person name="Joergensen J.P.B."/>
            <person name="Schostag M.D."/>
            <person name="Jarmusch S.A."/>
            <person name="Aguilar D.K.C."/>
            <person name="Andrade C.N.L."/>
            <person name="Kovacs A.T."/>
        </authorList>
    </citation>
    <scope>NUCLEOTIDE SEQUENCE [LARGE SCALE GENOMIC DNA]</scope>
    <source>
        <strain evidence="2 3">P8_72</strain>
    </source>
</reference>
<feature type="region of interest" description="Disordered" evidence="1">
    <location>
        <begin position="1"/>
        <end position="30"/>
    </location>
</feature>
<feature type="region of interest" description="Disordered" evidence="1">
    <location>
        <begin position="35"/>
        <end position="54"/>
    </location>
</feature>
<organism evidence="2 3">
    <name type="scientific">Pseudomonas zeae</name>
    <dbReference type="NCBI Taxonomy" id="2745510"/>
    <lineage>
        <taxon>Bacteria</taxon>
        <taxon>Pseudomonadati</taxon>
        <taxon>Pseudomonadota</taxon>
        <taxon>Gammaproteobacteria</taxon>
        <taxon>Pseudomonadales</taxon>
        <taxon>Pseudomonadaceae</taxon>
        <taxon>Pseudomonas</taxon>
    </lineage>
</organism>
<gene>
    <name evidence="2" type="ORF">QMK45_26380</name>
</gene>
<dbReference type="Proteomes" id="UP001287024">
    <property type="component" value="Unassembled WGS sequence"/>
</dbReference>
<sequence>MGIVRKTATHSLSSPGLADANPSRKRSNGVLADDGLVKNSRLDEPQTQVAAANQPEMSITPFTVSALPSAGVLPIRPVVGSLEHYRLKSPASLPAADAQGLRIFNGRQYVDIAHDEIVQVRQTAATGEYRATLASELAASGPALIFDPQNRLWKLAAAQPSSDLANVIDIDIDELIRGIRNESTAKKRIHDGSEDMIERDTLIGATLVARGLKQFKPKQAALIRSELRAIETVFSDANYAISQNLHEADAVYTSFFGADHRVVAGQFAESVSRGLALSREYQGVWGEEKFIGVDVDNDAAAWMYKRDFHGRFFINRKYMRRGILSMSLGHEMLHTNRVDRFQAIGPNAADFFYLNNHLQGLLSPDLPSIYDVPERGVSEAIMRGGLTVDYLKAFGDDHDSFLFGVSDYLGVDDDLDLHTAVDLFNANSQMRAHMAANNADSVVYAAKSLQTLQRNKIEYAWLDSLIED</sequence>
<evidence type="ECO:0000313" key="3">
    <source>
        <dbReference type="Proteomes" id="UP001287024"/>
    </source>
</evidence>
<protein>
    <submittedName>
        <fullName evidence="2">Uncharacterized protein</fullName>
    </submittedName>
</protein>